<keyword evidence="15" id="KW-0206">Cytoskeleton</keyword>
<dbReference type="PROSITE" id="PS00018">
    <property type="entry name" value="EF_HAND_1"/>
    <property type="match status" value="1"/>
</dbReference>
<comment type="subcellular location">
    <subcellularLocation>
        <location evidence="3">Cell membrane</location>
        <topology evidence="3">Peripheral membrane protein</topology>
        <orientation evidence="3">Cytoplasmic side</orientation>
    </subcellularLocation>
    <subcellularLocation>
        <location evidence="2">Cytoplasm</location>
        <location evidence="2">Cytoskeleton</location>
        <location evidence="2">Actin patch</location>
    </subcellularLocation>
    <subcellularLocation>
        <location evidence="1">Endosome membrane</location>
        <topology evidence="1">Peripheral membrane protein</topology>
        <orientation evidence="1">Cytoplasmic side</orientation>
    </subcellularLocation>
</comment>
<keyword evidence="22" id="KW-1185">Reference proteome</keyword>
<dbReference type="PROSITE" id="PS50222">
    <property type="entry name" value="EF_HAND_2"/>
    <property type="match status" value="1"/>
</dbReference>
<dbReference type="SUPFAM" id="SSF47473">
    <property type="entry name" value="EF-hand"/>
    <property type="match status" value="2"/>
</dbReference>
<dbReference type="CDD" id="cd00052">
    <property type="entry name" value="EH"/>
    <property type="match status" value="1"/>
</dbReference>
<evidence type="ECO:0000256" key="18">
    <source>
        <dbReference type="SAM" id="MobiDB-lite"/>
    </source>
</evidence>
<dbReference type="PANTHER" id="PTHR11216:SF74">
    <property type="entry name" value="ACTIN CYTOSKELETON-REGULATORY COMPLEX PROTEIN END3"/>
    <property type="match status" value="1"/>
</dbReference>
<dbReference type="SMART" id="SM00054">
    <property type="entry name" value="EFh"/>
    <property type="match status" value="2"/>
</dbReference>
<keyword evidence="13" id="KW-0472">Membrane</keyword>
<feature type="region of interest" description="Disordered" evidence="18">
    <location>
        <begin position="343"/>
        <end position="363"/>
    </location>
</feature>
<comment type="similarity">
    <text evidence="4">Belongs to the END3 family.</text>
</comment>
<reference evidence="21 22" key="1">
    <citation type="journal article" date="2023" name="bioRxiv">
        <title>High-quality genome assemblies of four members of thePodospora anserinaspecies complex.</title>
        <authorList>
            <person name="Ament-Velasquez S.L."/>
            <person name="Vogan A.A."/>
            <person name="Wallerman O."/>
            <person name="Hartmann F."/>
            <person name="Gautier V."/>
            <person name="Silar P."/>
            <person name="Giraud T."/>
            <person name="Johannesson H."/>
        </authorList>
    </citation>
    <scope>NUCLEOTIDE SEQUENCE [LARGE SCALE GENOMIC DNA]</scope>
    <source>
        <strain evidence="21 22">CBS 112042</strain>
    </source>
</reference>
<dbReference type="PROSITE" id="PS50031">
    <property type="entry name" value="EH"/>
    <property type="match status" value="2"/>
</dbReference>
<evidence type="ECO:0000256" key="13">
    <source>
        <dbReference type="ARBA" id="ARBA00023136"/>
    </source>
</evidence>
<keyword evidence="7" id="KW-0963">Cytoplasm</keyword>
<keyword evidence="14" id="KW-0009">Actin-binding</keyword>
<evidence type="ECO:0000256" key="2">
    <source>
        <dbReference type="ARBA" id="ARBA00004134"/>
    </source>
</evidence>
<dbReference type="Gene3D" id="1.10.238.10">
    <property type="entry name" value="EF-hand"/>
    <property type="match status" value="2"/>
</dbReference>
<evidence type="ECO:0000313" key="22">
    <source>
        <dbReference type="Proteomes" id="UP001322138"/>
    </source>
</evidence>
<keyword evidence="10" id="KW-0967">Endosome</keyword>
<keyword evidence="11" id="KW-0106">Calcium</keyword>
<comment type="subunit">
    <text evidence="5">Component of the PAN1 actin cytoskeleton-regulatory complex.</text>
</comment>
<evidence type="ECO:0000256" key="9">
    <source>
        <dbReference type="ARBA" id="ARBA00022737"/>
    </source>
</evidence>
<dbReference type="Proteomes" id="UP001322138">
    <property type="component" value="Unassembled WGS sequence"/>
</dbReference>
<dbReference type="Pfam" id="PF12761">
    <property type="entry name" value="End3"/>
    <property type="match status" value="1"/>
</dbReference>
<dbReference type="RefSeq" id="XP_062736107.1">
    <property type="nucleotide sequence ID" value="XM_062875541.1"/>
</dbReference>
<comment type="caution">
    <text evidence="21">The sequence shown here is derived from an EMBL/GenBank/DDBJ whole genome shotgun (WGS) entry which is preliminary data.</text>
</comment>
<organism evidence="21 22">
    <name type="scientific">Podospora bellae-mahoneyi</name>
    <dbReference type="NCBI Taxonomy" id="2093777"/>
    <lineage>
        <taxon>Eukaryota</taxon>
        <taxon>Fungi</taxon>
        <taxon>Dikarya</taxon>
        <taxon>Ascomycota</taxon>
        <taxon>Pezizomycotina</taxon>
        <taxon>Sordariomycetes</taxon>
        <taxon>Sordariomycetidae</taxon>
        <taxon>Sordariales</taxon>
        <taxon>Podosporaceae</taxon>
        <taxon>Podospora</taxon>
    </lineage>
</organism>
<protein>
    <recommendedName>
        <fullName evidence="17">Endocytosis protein 3</fullName>
    </recommendedName>
</protein>
<feature type="compositionally biased region" description="Polar residues" evidence="18">
    <location>
        <begin position="351"/>
        <end position="363"/>
    </location>
</feature>
<gene>
    <name evidence="21" type="primary">END3</name>
    <name evidence="21" type="ORF">QC761_122780</name>
</gene>
<evidence type="ECO:0000313" key="21">
    <source>
        <dbReference type="EMBL" id="KAK4647131.1"/>
    </source>
</evidence>
<evidence type="ECO:0000256" key="3">
    <source>
        <dbReference type="ARBA" id="ARBA00004413"/>
    </source>
</evidence>
<dbReference type="PANTHER" id="PTHR11216">
    <property type="entry name" value="EH DOMAIN"/>
    <property type="match status" value="1"/>
</dbReference>
<dbReference type="InterPro" id="IPR025604">
    <property type="entry name" value="End3"/>
</dbReference>
<accession>A0ABR0FT41</accession>
<evidence type="ECO:0000256" key="1">
    <source>
        <dbReference type="ARBA" id="ARBA00004125"/>
    </source>
</evidence>
<evidence type="ECO:0000256" key="8">
    <source>
        <dbReference type="ARBA" id="ARBA00022583"/>
    </source>
</evidence>
<dbReference type="SMART" id="SM00027">
    <property type="entry name" value="EH"/>
    <property type="match status" value="2"/>
</dbReference>
<dbReference type="InterPro" id="IPR011992">
    <property type="entry name" value="EF-hand-dom_pair"/>
</dbReference>
<dbReference type="InterPro" id="IPR018247">
    <property type="entry name" value="EF_Hand_1_Ca_BS"/>
</dbReference>
<evidence type="ECO:0000256" key="12">
    <source>
        <dbReference type="ARBA" id="ARBA00023054"/>
    </source>
</evidence>
<name>A0ABR0FT41_9PEZI</name>
<feature type="domain" description="EH" evidence="19">
    <location>
        <begin position="9"/>
        <end position="99"/>
    </location>
</feature>
<evidence type="ECO:0000256" key="17">
    <source>
        <dbReference type="ARBA" id="ARBA00029684"/>
    </source>
</evidence>
<dbReference type="EMBL" id="JAFFGZ010000002">
    <property type="protein sequence ID" value="KAK4647131.1"/>
    <property type="molecule type" value="Genomic_DNA"/>
</dbReference>
<dbReference type="InterPro" id="IPR000261">
    <property type="entry name" value="EH_dom"/>
</dbReference>
<evidence type="ECO:0000256" key="15">
    <source>
        <dbReference type="ARBA" id="ARBA00023212"/>
    </source>
</evidence>
<evidence type="ECO:0000256" key="10">
    <source>
        <dbReference type="ARBA" id="ARBA00022753"/>
    </source>
</evidence>
<evidence type="ECO:0000256" key="6">
    <source>
        <dbReference type="ARBA" id="ARBA00022475"/>
    </source>
</evidence>
<feature type="domain" description="EF-hand" evidence="20">
    <location>
        <begin position="41"/>
        <end position="76"/>
    </location>
</feature>
<proteinExistence type="inferred from homology"/>
<evidence type="ECO:0000256" key="7">
    <source>
        <dbReference type="ARBA" id="ARBA00022490"/>
    </source>
</evidence>
<evidence type="ECO:0000259" key="19">
    <source>
        <dbReference type="PROSITE" id="PS50031"/>
    </source>
</evidence>
<evidence type="ECO:0000256" key="11">
    <source>
        <dbReference type="ARBA" id="ARBA00022837"/>
    </source>
</evidence>
<dbReference type="InterPro" id="IPR002048">
    <property type="entry name" value="EF_hand_dom"/>
</dbReference>
<keyword evidence="9" id="KW-0677">Repeat</keyword>
<sequence>MAPRIEPQEIETYWNIFSTRTNGGQFLTGEMAAPVLKNSGLRDDQLERVWDLADVDNDGNLDFEEFCVAMRVIFDLLNGEYADVPKVLPDWLVPESKSHLVSANKAIRGQEPKMERVEDEEEEEGLKDGFDWYMSPEDKSRYEAVYREGRDMRGEINFEALSDLYNSLDVPDTDVRSAWNLINPNASQTINKDACLAFLHILNYRHEGYRIPRTVPASLRASFERNQIDYQVDNQAAKSRWATKADDETSTGRKAKFGDQYLTRLGRSGFTSKGTDFTTTKNSDAEWEEVRLKKQLQELEDKLARIEQGVEARKGGKRDSKPALVKRELEQLLDYKRKELRDLEEGKGKSRTGSNLKSVSEDLQTVREQVEGLESHLRSRQEVLEQLRREIEEEKISR</sequence>
<feature type="domain" description="EH" evidence="19">
    <location>
        <begin position="138"/>
        <end position="226"/>
    </location>
</feature>
<comment type="function">
    <text evidence="16">Component of the PAN1 actin cytoskeleton-regulatory complex required for the internalization of endosomes during actin-coupled endocytosis. The complex links the site of endocytosis to the cell membrane-associated actin cytoskeleton. Mediates uptake of external molecules and vacuolar degradation of plasma membrane proteins. Plays a role in the proper organization of the cell membrane-associated actin cytoskeleton and promotes its destabilization.</text>
</comment>
<evidence type="ECO:0000256" key="14">
    <source>
        <dbReference type="ARBA" id="ARBA00023203"/>
    </source>
</evidence>
<dbReference type="Pfam" id="PF12763">
    <property type="entry name" value="EH"/>
    <property type="match status" value="1"/>
</dbReference>
<dbReference type="GeneID" id="87895023"/>
<keyword evidence="6" id="KW-1003">Cell membrane</keyword>
<evidence type="ECO:0000256" key="16">
    <source>
        <dbReference type="ARBA" id="ARBA00025194"/>
    </source>
</evidence>
<keyword evidence="12" id="KW-0175">Coiled coil</keyword>
<evidence type="ECO:0000259" key="20">
    <source>
        <dbReference type="PROSITE" id="PS50222"/>
    </source>
</evidence>
<evidence type="ECO:0000256" key="5">
    <source>
        <dbReference type="ARBA" id="ARBA00011159"/>
    </source>
</evidence>
<evidence type="ECO:0000256" key="4">
    <source>
        <dbReference type="ARBA" id="ARBA00009909"/>
    </source>
</evidence>
<keyword evidence="8" id="KW-0254">Endocytosis</keyword>